<proteinExistence type="predicted"/>
<reference evidence="1" key="1">
    <citation type="journal article" date="2014" name="Nat. Commun.">
        <title>The emerging biofuel crop Camelina sativa retains a highly undifferentiated hexaploid genome structure.</title>
        <authorList>
            <person name="Kagale S."/>
            <person name="Koh C."/>
            <person name="Nixon J."/>
            <person name="Bollina V."/>
            <person name="Clarke W.E."/>
            <person name="Tuteja R."/>
            <person name="Spillane C."/>
            <person name="Robinson S.J."/>
            <person name="Links M.G."/>
            <person name="Clarke C."/>
            <person name="Higgins E.E."/>
            <person name="Huebert T."/>
            <person name="Sharpe A.G."/>
            <person name="Parkin I.A."/>
        </authorList>
    </citation>
    <scope>NUCLEOTIDE SEQUENCE [LARGE SCALE GENOMIC DNA]</scope>
    <source>
        <strain evidence="1">cv. DH55</strain>
    </source>
</reference>
<evidence type="ECO:0000313" key="2">
    <source>
        <dbReference type="RefSeq" id="XP_019100951.1"/>
    </source>
</evidence>
<dbReference type="Proteomes" id="UP000694864">
    <property type="component" value="Chromosome 5"/>
</dbReference>
<dbReference type="RefSeq" id="XP_019100951.1">
    <property type="nucleotide sequence ID" value="XM_019245406.1"/>
</dbReference>
<evidence type="ECO:0000313" key="1">
    <source>
        <dbReference type="Proteomes" id="UP000694864"/>
    </source>
</evidence>
<dbReference type="PANTHER" id="PTHR47863">
    <property type="entry name" value="RING/FYVE/PHD ZINC FINGER SUPERFAMILY PROTEIN"/>
    <property type="match status" value="1"/>
</dbReference>
<sequence>MEPPKSDILCDRLVTGNSEIDNWIWIIEYFAKFKSELWMLHDVFEMGPKLPDNLGEHTNEMVAFRCLASLFDSSTPEQSKDDADSKVEFDLSQSCEYVLQCILDEIPLSELKPGAPGLSKWNLLPFIKSKLLCLPKCTLELMLEPSSCEKDTEVSPCNEEETLRNGRKRLNELLLQWLNQILWGKQKADNRFVETLEMGLTRLVDPMCCTKEETRNFKTKAMVICQVLLRKYTDAYNAKKVGCCGFVLKMAAKLWLRS</sequence>
<dbReference type="PANTHER" id="PTHR47863:SF4">
    <property type="entry name" value="RING_FYVE_PHD ZINC FINGER SUPERFAMILY PROTEIN"/>
    <property type="match status" value="1"/>
</dbReference>
<organism evidence="1 2">
    <name type="scientific">Camelina sativa</name>
    <name type="common">False flax</name>
    <name type="synonym">Myagrum sativum</name>
    <dbReference type="NCBI Taxonomy" id="90675"/>
    <lineage>
        <taxon>Eukaryota</taxon>
        <taxon>Viridiplantae</taxon>
        <taxon>Streptophyta</taxon>
        <taxon>Embryophyta</taxon>
        <taxon>Tracheophyta</taxon>
        <taxon>Spermatophyta</taxon>
        <taxon>Magnoliopsida</taxon>
        <taxon>eudicotyledons</taxon>
        <taxon>Gunneridae</taxon>
        <taxon>Pentapetalae</taxon>
        <taxon>rosids</taxon>
        <taxon>malvids</taxon>
        <taxon>Brassicales</taxon>
        <taxon>Brassicaceae</taxon>
        <taxon>Camelineae</taxon>
        <taxon>Camelina</taxon>
    </lineage>
</organism>
<protein>
    <submittedName>
        <fullName evidence="2">Uncharacterized protein LOC104789688</fullName>
    </submittedName>
</protein>
<gene>
    <name evidence="2" type="primary">LOC104789688</name>
</gene>
<keyword evidence="1" id="KW-1185">Reference proteome</keyword>
<reference evidence="2" key="2">
    <citation type="submission" date="2025-08" db="UniProtKB">
        <authorList>
            <consortium name="RefSeq"/>
        </authorList>
    </citation>
    <scope>IDENTIFICATION</scope>
    <source>
        <tissue evidence="2">Leaf</tissue>
    </source>
</reference>
<name>A0ABM1RPL3_CAMSA</name>
<accession>A0ABM1RPL3</accession>
<dbReference type="GeneID" id="104789688"/>